<dbReference type="OrthoDB" id="5348707at2"/>
<reference evidence="3 4" key="1">
    <citation type="submission" date="2017-09" db="EMBL/GenBank/DDBJ databases">
        <title>Reassesment of A. cryaerophilus.</title>
        <authorList>
            <person name="Perez-Cataluna A."/>
            <person name="Collado L."/>
            <person name="Salgado O."/>
            <person name="Lefinanco V."/>
            <person name="Figueras M.J."/>
        </authorList>
    </citation>
    <scope>NUCLEOTIDE SEQUENCE [LARGE SCALE GENOMIC DNA]</scope>
    <source>
        <strain evidence="2 4">LMG 9065</strain>
        <strain evidence="1 3">LMG 9871</strain>
    </source>
</reference>
<dbReference type="RefSeq" id="WP_105912229.1">
    <property type="nucleotide sequence ID" value="NZ_NXGH01000024.1"/>
</dbReference>
<protein>
    <submittedName>
        <fullName evidence="2">Uncharacterized protein</fullName>
    </submittedName>
</protein>
<dbReference type="AlphaFoldDB" id="A0A2S9TJW3"/>
<dbReference type="Proteomes" id="UP000239151">
    <property type="component" value="Unassembled WGS sequence"/>
</dbReference>
<name>A0A2S9TJW3_9BACT</name>
<sequence length="74" mass="9081">MITIFFIAFIFFFLFLYSNTFYKNNRNYDILAITKLSNLSYSNNDYRFKDYEKSFDNIIYLNPKISNFGFVYEE</sequence>
<gene>
    <name evidence="2" type="ORF">CJ670_02035</name>
    <name evidence="1" type="ORF">CJ671_08220</name>
</gene>
<organism evidence="2 4">
    <name type="scientific">Aliarcobacter cryaerophilus</name>
    <dbReference type="NCBI Taxonomy" id="28198"/>
    <lineage>
        <taxon>Bacteria</taxon>
        <taxon>Pseudomonadati</taxon>
        <taxon>Campylobacterota</taxon>
        <taxon>Epsilonproteobacteria</taxon>
        <taxon>Campylobacterales</taxon>
        <taxon>Arcobacteraceae</taxon>
        <taxon>Aliarcobacter</taxon>
    </lineage>
</organism>
<proteinExistence type="predicted"/>
<dbReference type="EMBL" id="NXGH01000024">
    <property type="protein sequence ID" value="PRM88808.1"/>
    <property type="molecule type" value="Genomic_DNA"/>
</dbReference>
<evidence type="ECO:0000313" key="1">
    <source>
        <dbReference type="EMBL" id="PRM88808.1"/>
    </source>
</evidence>
<dbReference type="Proteomes" id="UP000238649">
    <property type="component" value="Unassembled WGS sequence"/>
</dbReference>
<evidence type="ECO:0000313" key="3">
    <source>
        <dbReference type="Proteomes" id="UP000238649"/>
    </source>
</evidence>
<evidence type="ECO:0000313" key="4">
    <source>
        <dbReference type="Proteomes" id="UP000239151"/>
    </source>
</evidence>
<accession>A0A2S9TJW3</accession>
<comment type="caution">
    <text evidence="2">The sequence shown here is derived from an EMBL/GenBank/DDBJ whole genome shotgun (WGS) entry which is preliminary data.</text>
</comment>
<evidence type="ECO:0000313" key="2">
    <source>
        <dbReference type="EMBL" id="PRM99129.1"/>
    </source>
</evidence>
<dbReference type="EMBL" id="NXGI01000002">
    <property type="protein sequence ID" value="PRM99129.1"/>
    <property type="molecule type" value="Genomic_DNA"/>
</dbReference>